<name>A0ABM1YEL9_AEDAL</name>
<reference evidence="1" key="2">
    <citation type="submission" date="2025-05" db="UniProtKB">
        <authorList>
            <consortium name="EnsemblMetazoa"/>
        </authorList>
    </citation>
    <scope>IDENTIFICATION</scope>
    <source>
        <strain evidence="1">Foshan</strain>
    </source>
</reference>
<dbReference type="EnsemblMetazoa" id="AALFPA23_008481.R11436">
    <property type="protein sequence ID" value="AALFPA23_008481.P11436"/>
    <property type="gene ID" value="AALFPA23_008481"/>
</dbReference>
<evidence type="ECO:0000313" key="2">
    <source>
        <dbReference type="Proteomes" id="UP000069940"/>
    </source>
</evidence>
<dbReference type="RefSeq" id="XP_062706634.1">
    <property type="nucleotide sequence ID" value="XM_062850650.1"/>
</dbReference>
<evidence type="ECO:0008006" key="3">
    <source>
        <dbReference type="Google" id="ProtNLM"/>
    </source>
</evidence>
<evidence type="ECO:0000313" key="1">
    <source>
        <dbReference type="EnsemblMetazoa" id="AALFPA23_008481.P11436"/>
    </source>
</evidence>
<keyword evidence="2" id="KW-1185">Reference proteome</keyword>
<dbReference type="Proteomes" id="UP000069940">
    <property type="component" value="Unassembled WGS sequence"/>
</dbReference>
<protein>
    <recommendedName>
        <fullName evidence="3">SCD domain-containing protein</fullName>
    </recommendedName>
</protein>
<reference evidence="2" key="1">
    <citation type="journal article" date="2015" name="Proc. Natl. Acad. Sci. U.S.A.">
        <title>Genome sequence of the Asian Tiger mosquito, Aedes albopictus, reveals insights into its biology, genetics, and evolution.</title>
        <authorList>
            <person name="Chen X.G."/>
            <person name="Jiang X."/>
            <person name="Gu J."/>
            <person name="Xu M."/>
            <person name="Wu Y."/>
            <person name="Deng Y."/>
            <person name="Zhang C."/>
            <person name="Bonizzoni M."/>
            <person name="Dermauw W."/>
            <person name="Vontas J."/>
            <person name="Armbruster P."/>
            <person name="Huang X."/>
            <person name="Yang Y."/>
            <person name="Zhang H."/>
            <person name="He W."/>
            <person name="Peng H."/>
            <person name="Liu Y."/>
            <person name="Wu K."/>
            <person name="Chen J."/>
            <person name="Lirakis M."/>
            <person name="Topalis P."/>
            <person name="Van Leeuwen T."/>
            <person name="Hall A.B."/>
            <person name="Jiang X."/>
            <person name="Thorpe C."/>
            <person name="Mueller R.L."/>
            <person name="Sun C."/>
            <person name="Waterhouse R.M."/>
            <person name="Yan G."/>
            <person name="Tu Z.J."/>
            <person name="Fang X."/>
            <person name="James A.A."/>
        </authorList>
    </citation>
    <scope>NUCLEOTIDE SEQUENCE [LARGE SCALE GENOMIC DNA]</scope>
    <source>
        <strain evidence="2">Foshan</strain>
    </source>
</reference>
<accession>A0ABM1YEL9</accession>
<dbReference type="GeneID" id="109407231"/>
<organism evidence="1 2">
    <name type="scientific">Aedes albopictus</name>
    <name type="common">Asian tiger mosquito</name>
    <name type="synonym">Stegomyia albopicta</name>
    <dbReference type="NCBI Taxonomy" id="7160"/>
    <lineage>
        <taxon>Eukaryota</taxon>
        <taxon>Metazoa</taxon>
        <taxon>Ecdysozoa</taxon>
        <taxon>Arthropoda</taxon>
        <taxon>Hexapoda</taxon>
        <taxon>Insecta</taxon>
        <taxon>Pterygota</taxon>
        <taxon>Neoptera</taxon>
        <taxon>Endopterygota</taxon>
        <taxon>Diptera</taxon>
        <taxon>Nematocera</taxon>
        <taxon>Culicoidea</taxon>
        <taxon>Culicidae</taxon>
        <taxon>Culicinae</taxon>
        <taxon>Aedini</taxon>
        <taxon>Aedes</taxon>
        <taxon>Stegomyia</taxon>
    </lineage>
</organism>
<sequence>MAAKLITSLVEGEQPVEELYGTWRTGYRADTDQGTLEILQLALDLTGFCYELQLNDVGNTADLREFVRSKLVKSSYQETGVFGKTANHKRIFQLLEMMIAREYRELLLDNIWLNYFVRVLIAFCESNEDECKMVGGYLSTLVLVNMVYVRNQLGNHRRSPDDDDETSPGDTEQQLRYVHKVCNMMLRNVEGSSSYKITLPIISELICRTLEAYPKECIIENCMLDVLTAFLQHRNCKMFQTVAICLRNLLNTDIHKEEVANRVAKYFLGVPEKRFTQSMFTYKSCEKVCMEVIVSIQRQNYGKAVFDEAVVEKLRQQMFHADHVIRTYAIDFHVGTLCSPDDTDNGKNLEILQHILKLYVRYEHRTDLLSALITDLWQLEFFDEWDMVFKLLEEETARKDNHFMMYSVVHVINQCFALLMNDLDQKGGSQPRLLGLLRDFMQGYPWILQKCSSYEHAYMILLQSAEATFHERIKQYNVNVDQYYDGLFAVLEEVAHSGRNFIMLNKNLAVIRGYWNIIMDVEQLWAELLQHYTNELFETRTKINSRNIGKCRELCEQYADCVTRLTAFLELDLDVKSHLPTLRNIVFNDFRLLDKMELSSEQKAMFYRLYKCLFQVIIKAMQADQQTAAGKETFESTPRQTRQHLNKRVLELLRVLIKQLQKYDESLDTSVHMFFSLCDMLLLTQAATAELGISELEGIVYAVEPTLLHRMVKFLLNYIFSKQYDWHEAPVLKQKQMLTKYTQLYDLHKSLPSITDAHYIVVHFAIDTAFDRQLKDLMKVLHRADPSQFCEVIAQAAFQLLQGYKSEVSVKSFFKKFQSFALTKLTADNKEEYHTIMAKVVEKMLNNLMHVLSDPEPTVEVKRMFKLIEPLLPEVPIEDRLSMEHLLMRHPEYDRLRDADRRAVDRFVERLNPQQQEH</sequence>
<proteinExistence type="predicted"/>